<organism evidence="1 2">
    <name type="scientific">Thermofilum adornatum</name>
    <dbReference type="NCBI Taxonomy" id="1365176"/>
    <lineage>
        <taxon>Archaea</taxon>
        <taxon>Thermoproteota</taxon>
        <taxon>Thermoprotei</taxon>
        <taxon>Thermofilales</taxon>
        <taxon>Thermofilaceae</taxon>
        <taxon>Thermofilum</taxon>
    </lineage>
</organism>
<evidence type="ECO:0008006" key="3">
    <source>
        <dbReference type="Google" id="ProtNLM"/>
    </source>
</evidence>
<dbReference type="GO" id="GO:0016020">
    <property type="term" value="C:membrane"/>
    <property type="evidence" value="ECO:0007669"/>
    <property type="project" value="InterPro"/>
</dbReference>
<dbReference type="GeneID" id="16574499"/>
<dbReference type="InterPro" id="IPR002825">
    <property type="entry name" value="Pept_S49_ser-pept_pro"/>
</dbReference>
<dbReference type="EMBL" id="CP006646">
    <property type="protein sequence ID" value="AGT36193.1"/>
    <property type="molecule type" value="Genomic_DNA"/>
</dbReference>
<dbReference type="PANTHER" id="PTHR35984">
    <property type="entry name" value="PERIPLASMIC SERINE PROTEASE"/>
    <property type="match status" value="1"/>
</dbReference>
<protein>
    <recommendedName>
        <fullName evidence="3">Serine protease</fullName>
    </recommendedName>
</protein>
<dbReference type="OrthoDB" id="146310at2157"/>
<dbReference type="Pfam" id="PF01972">
    <property type="entry name" value="SDH_protease"/>
    <property type="match status" value="1"/>
</dbReference>
<dbReference type="NCBIfam" id="NF047768">
    <property type="entry name" value="Clp_like_SDH"/>
    <property type="match status" value="1"/>
</dbReference>
<evidence type="ECO:0000313" key="1">
    <source>
        <dbReference type="EMBL" id="AGT36193.1"/>
    </source>
</evidence>
<name>S5ZG80_9CREN</name>
<dbReference type="PATRIC" id="fig|1365176.7.peg.1841"/>
<dbReference type="KEGG" id="thb:N186_09285"/>
<dbReference type="RefSeq" id="WP_020963500.1">
    <property type="nucleotide sequence ID" value="NC_022093.1"/>
</dbReference>
<sequence>MDIDIMSLLFYILLLYIVFHPQLQMNALTRARLKLIQAIEKKYGWRVITLIHRQEKIGFLGFPLYRYIDIEDSEAVIRAIRTTPPNQPIALILHTPGGLVLAASQIAMALKRHPAKKIVIIPHYAMSGGTLIALAADEIIMDPNAVLGPLDPQIPVGNTAYPAPSLVKVAKLKGEQAKEEFLILADVAEKAINEIQDFIVSLLADKMPQEKAREIARTLTEGRYTHDYPITADQAKQLGLNINTNIPPEIYTLMQLYPQAIQQRPGIEYLPRPPVPFYPTRQEPARARWQR</sequence>
<dbReference type="Gene3D" id="3.90.226.10">
    <property type="entry name" value="2-enoyl-CoA Hydratase, Chain A, domain 1"/>
    <property type="match status" value="1"/>
</dbReference>
<keyword evidence="2" id="KW-1185">Reference proteome</keyword>
<dbReference type="eggNOG" id="arCOG01911">
    <property type="taxonomic scope" value="Archaea"/>
</dbReference>
<dbReference type="HOGENOM" id="CLU_067083_0_0_2"/>
<gene>
    <name evidence="1" type="ORF">N186_09285</name>
</gene>
<reference evidence="1 2" key="1">
    <citation type="journal article" date="2013" name="Genome Announc.">
        <title>Complete Genomic Sequence of 'Thermofilum adornatus' Strain 1910bT, a Hyperthermophilic Anaerobic Organotrophic Crenarchaeon.</title>
        <authorList>
            <person name="Dominova I.N."/>
            <person name="Kublanov I.V."/>
            <person name="Podosokorskaya O.A."/>
            <person name="Derbikova K.S."/>
            <person name="Patrushev M.V."/>
            <person name="Toshchakov S.V."/>
        </authorList>
    </citation>
    <scope>NUCLEOTIDE SEQUENCE [LARGE SCALE GENOMIC DNA]</scope>
    <source>
        <strain evidence="2">1910b</strain>
    </source>
</reference>
<dbReference type="InterPro" id="IPR029045">
    <property type="entry name" value="ClpP/crotonase-like_dom_sf"/>
</dbReference>
<dbReference type="PANTHER" id="PTHR35984:SF1">
    <property type="entry name" value="PERIPLASMIC SERINE PROTEASE"/>
    <property type="match status" value="1"/>
</dbReference>
<evidence type="ECO:0000313" key="2">
    <source>
        <dbReference type="Proteomes" id="UP000015543"/>
    </source>
</evidence>
<dbReference type="SUPFAM" id="SSF52096">
    <property type="entry name" value="ClpP/crotonase"/>
    <property type="match status" value="1"/>
</dbReference>
<proteinExistence type="predicted"/>
<accession>S5ZG80</accession>
<dbReference type="AlphaFoldDB" id="S5ZG80"/>
<dbReference type="Proteomes" id="UP000015543">
    <property type="component" value="Chromosome"/>
</dbReference>